<protein>
    <submittedName>
        <fullName evidence="3">Uncharacterized protein</fullName>
    </submittedName>
</protein>
<dbReference type="Proteomes" id="UP000767238">
    <property type="component" value="Unassembled WGS sequence"/>
</dbReference>
<feature type="non-terminal residue" evidence="3">
    <location>
        <position position="1480"/>
    </location>
</feature>
<reference evidence="3" key="2">
    <citation type="submission" date="2021-08" db="EMBL/GenBank/DDBJ databases">
        <authorList>
            <person name="Gostincar C."/>
            <person name="Sun X."/>
            <person name="Song Z."/>
            <person name="Gunde-Cimerman N."/>
        </authorList>
    </citation>
    <scope>NUCLEOTIDE SEQUENCE</scope>
    <source>
        <strain evidence="3">EXF-8016</strain>
    </source>
</reference>
<feature type="region of interest" description="Disordered" evidence="2">
    <location>
        <begin position="1325"/>
        <end position="1353"/>
    </location>
</feature>
<name>A0A9P8K5Q7_AURME</name>
<organism evidence="3 4">
    <name type="scientific">Aureobasidium melanogenum</name>
    <name type="common">Aureobasidium pullulans var. melanogenum</name>
    <dbReference type="NCBI Taxonomy" id="46634"/>
    <lineage>
        <taxon>Eukaryota</taxon>
        <taxon>Fungi</taxon>
        <taxon>Dikarya</taxon>
        <taxon>Ascomycota</taxon>
        <taxon>Pezizomycotina</taxon>
        <taxon>Dothideomycetes</taxon>
        <taxon>Dothideomycetidae</taxon>
        <taxon>Dothideales</taxon>
        <taxon>Saccotheciaceae</taxon>
        <taxon>Aureobasidium</taxon>
    </lineage>
</organism>
<feature type="region of interest" description="Disordered" evidence="2">
    <location>
        <begin position="1430"/>
        <end position="1457"/>
    </location>
</feature>
<accession>A0A9P8K5Q7</accession>
<feature type="coiled-coil region" evidence="1">
    <location>
        <begin position="812"/>
        <end position="847"/>
    </location>
</feature>
<dbReference type="EMBL" id="JAHFYH010000047">
    <property type="protein sequence ID" value="KAH0218615.1"/>
    <property type="molecule type" value="Genomic_DNA"/>
</dbReference>
<evidence type="ECO:0000313" key="4">
    <source>
        <dbReference type="Proteomes" id="UP000767238"/>
    </source>
</evidence>
<evidence type="ECO:0000256" key="2">
    <source>
        <dbReference type="SAM" id="MobiDB-lite"/>
    </source>
</evidence>
<dbReference type="SMART" id="SM00248">
    <property type="entry name" value="ANK"/>
    <property type="match status" value="8"/>
</dbReference>
<feature type="region of interest" description="Disordered" evidence="2">
    <location>
        <begin position="62"/>
        <end position="81"/>
    </location>
</feature>
<feature type="compositionally biased region" description="Low complexity" evidence="2">
    <location>
        <begin position="1430"/>
        <end position="1440"/>
    </location>
</feature>
<dbReference type="SUPFAM" id="SSF48403">
    <property type="entry name" value="Ankyrin repeat"/>
    <property type="match status" value="1"/>
</dbReference>
<evidence type="ECO:0000256" key="1">
    <source>
        <dbReference type="SAM" id="Coils"/>
    </source>
</evidence>
<feature type="region of interest" description="Disordered" evidence="2">
    <location>
        <begin position="1"/>
        <end position="42"/>
    </location>
</feature>
<dbReference type="InterPro" id="IPR051616">
    <property type="entry name" value="Cul2-RING_E3_ligase_SR"/>
</dbReference>
<dbReference type="PANTHER" id="PTHR46224">
    <property type="entry name" value="ANKYRIN REPEAT FAMILY PROTEIN"/>
    <property type="match status" value="1"/>
</dbReference>
<dbReference type="InterPro" id="IPR002110">
    <property type="entry name" value="Ankyrin_rpt"/>
</dbReference>
<dbReference type="Gene3D" id="1.25.40.20">
    <property type="entry name" value="Ankyrin repeat-containing domain"/>
    <property type="match status" value="4"/>
</dbReference>
<feature type="compositionally biased region" description="Low complexity" evidence="2">
    <location>
        <begin position="27"/>
        <end position="38"/>
    </location>
</feature>
<sequence length="1480" mass="161699">MSKYFKLRRTSSSATSDGVDTAHSRRSSFASPSMSVRSMSDRWSRKLSFSSTKSTLVTPDTEYDIETSSPSGKVLETPSEQTSTTKANLLKLAEAWSIDLASDLYRIEPKDVVPTYHTEKDKEVVTMMLNERRVTDPEYKAPKEISKLVKSKAKLAEFSDKELNRALVAVVNENGPLEVVDCLLSMGASVDVTRRASTNMWKKVTKKDQTDRRSDVLQTACGYENLELIELLAAWADQSTLDDSLSIAIVRNAPKKIEILLRSGADPKDAHDEFLKVVRMDQVATVVTVLSGPKNPCGRCKAMALIEAVQMGSTGLINNLIASGADASFEDGRALSLAISRFDLGATVTVISGLVPPTANQLDQAAAEAYNLASSCEPNLRLKLIEACLCAGAEGAMTERSLQNAVDSLNDEVVTLFLRYNVSVDANDGEALNLAVQKESDNIFDILLAQSISSNTWSNALISTPFAKERGQKFALDLLRKGASVDHRDGEPLVAAIDANHLDILRMFLAQSPAKTSLSAALLTCVDLFGDLRLQTLSTLLPRGLCQQALDDGLITLVMDHEPDHNAIRQLLHFKASPAASNGFSLLYAVRRRDLSLVQLLGSSMSDGAEVFSSTATGLVDEENWHCGGMEILRYLLDRGANPDVLEIALVERSAVYDFATVSFLSHWISSPKSYSLAFADVINLGGAYLQPQHFELVRLLLAKGASGSAVDYALIQALQGFLEGNVQEILVDALLNYGADVNSFQGLALYLAVGAGQPDVLRKLIKYGASREVMSKALIELLRDHGAIDRFFADAELDVQPKDAIGLPEPLRRAESARREHERGLQRAMEVHLQRLENDRQLKEQDLSYRELGQAQYVRHQEQNQSLYLEHQGQRFQQELDFGQLRHEHKRYQQQLTYEQGEAQRAQTAYEEHLEMNQRHHEELKQQIELQHVAQRERQAQLYHNHMSHKMEEYQRERRRTHRQQILEIDEEDRRGSAQDRASQLNYKRNMNKLQEMGDQVQHQHQANMQREKENHSRRQYQMSLGYATSMNEIAQKSKSLTSVSEFDVHVTLGLPTYSATKPCNASPEECEYLYYHSGLSWDDITLMALCGSPAHLGLPCLIMGGPVQLAYFPVTTVGSDKCHDNGSTITNTGGPTSIEALGTTLTSGSVYLSFKSLYAFQEGFGERVGPAFTDFILPLSSSAISTQCGGWFSAQGPGTPLNYADLNYPWPASAYNCMNRCRTDLSFTISNGTGVRWTPPPQCSTIWSDLNPILAMPTEVRNLVPAWSTCSMWDAALPNFVFDPPRALVAGTTVATPTPAWVHQDSTTPASPAATSYTALPETLASTPTTSSTTTSSADQSADQSSTASGSIASVVATSTRGIGATGISIEFDVGGHTFTASAGDNAFSILGQTISVGGPARVVEGETISLALSGFVVNATTTIPFTSTRPSTTSGGTAIPLQQSHTAGKGTTSSGGSSLAMSWAGISLMSLLAMVLL</sequence>
<dbReference type="PANTHER" id="PTHR46224:SF64">
    <property type="entry name" value="IQ MOTIF AND ANKYRIN REPEAT DOMAIN-CONTAINING PROTEIN 1"/>
    <property type="match status" value="1"/>
</dbReference>
<reference evidence="3" key="1">
    <citation type="journal article" date="2021" name="J Fungi (Basel)">
        <title>Virulence traits and population genomics of the black yeast Aureobasidium melanogenum.</title>
        <authorList>
            <person name="Cernosa A."/>
            <person name="Sun X."/>
            <person name="Gostincar C."/>
            <person name="Fang C."/>
            <person name="Gunde-Cimerman N."/>
            <person name="Song Z."/>
        </authorList>
    </citation>
    <scope>NUCLEOTIDE SEQUENCE</scope>
    <source>
        <strain evidence="3">EXF-8016</strain>
    </source>
</reference>
<keyword evidence="1" id="KW-0175">Coiled coil</keyword>
<feature type="region of interest" description="Disordered" evidence="2">
    <location>
        <begin position="999"/>
        <end position="1020"/>
    </location>
</feature>
<dbReference type="InterPro" id="IPR036770">
    <property type="entry name" value="Ankyrin_rpt-contain_sf"/>
</dbReference>
<comment type="caution">
    <text evidence="3">The sequence shown here is derived from an EMBL/GenBank/DDBJ whole genome shotgun (WGS) entry which is preliminary data.</text>
</comment>
<proteinExistence type="predicted"/>
<evidence type="ECO:0000313" key="3">
    <source>
        <dbReference type="EMBL" id="KAH0218615.1"/>
    </source>
</evidence>
<gene>
    <name evidence="3" type="ORF">KCV03_g6369</name>
</gene>
<feature type="compositionally biased region" description="Low complexity" evidence="2">
    <location>
        <begin position="1325"/>
        <end position="1351"/>
    </location>
</feature>
<feature type="compositionally biased region" description="Low complexity" evidence="2">
    <location>
        <begin position="1447"/>
        <end position="1457"/>
    </location>
</feature>